<evidence type="ECO:0000313" key="2">
    <source>
        <dbReference type="Proteomes" id="UP000828048"/>
    </source>
</evidence>
<keyword evidence="2" id="KW-1185">Reference proteome</keyword>
<comment type="caution">
    <text evidence="1">The sequence shown here is derived from an EMBL/GenBank/DDBJ whole genome shotgun (WGS) entry which is preliminary data.</text>
</comment>
<protein>
    <submittedName>
        <fullName evidence="1">Uncharacterized protein</fullName>
    </submittedName>
</protein>
<accession>A0ACB7ZKB7</accession>
<dbReference type="EMBL" id="CM037159">
    <property type="protein sequence ID" value="KAH7866076.1"/>
    <property type="molecule type" value="Genomic_DNA"/>
</dbReference>
<evidence type="ECO:0000313" key="1">
    <source>
        <dbReference type="EMBL" id="KAH7866076.1"/>
    </source>
</evidence>
<dbReference type="Proteomes" id="UP000828048">
    <property type="component" value="Chromosome 9"/>
</dbReference>
<proteinExistence type="predicted"/>
<sequence length="404" mass="44763">MASSSASDQAKQGLSWMEWLQGWSNVIYEIFFQRIEARHLKSPLPLPPLNDLCCIVTGATSGIGLEIARQLAESGANVVMAVRNPTAAHSLIQTWQNQTSRKDSLKIDVMELNLLSLESVVRFSETWNSLGKPLNVLINNAGIFSIGEPQKFSNDGYETHMQVNHLAPALLSLLLLPSLKRGAPSRIINVNSVMHFVSTVDPNDMNFVSGKRKFSSLEGYSSSKLAQVMFSNVLHKRLPTESGISIICVGPGCAQTNVARDLPKIVQVGYRLIPLILFNAEEASRSALFAATDPEIPKYCAQLRWDEWPACAYISYSCRPVNPSNESLRMDVSSLVWEKTLDMIGLSGDCLDMLLEGKEIQCRYLCFFTNPCTPKFLCTCAPVNFQLFDHGSAGTANIRFWMTT</sequence>
<reference evidence="1 2" key="1">
    <citation type="journal article" date="2021" name="Hortic Res">
        <title>High-quality reference genome and annotation aids understanding of berry development for evergreen blueberry (Vaccinium darrowii).</title>
        <authorList>
            <person name="Yu J."/>
            <person name="Hulse-Kemp A.M."/>
            <person name="Babiker E."/>
            <person name="Staton M."/>
        </authorList>
    </citation>
    <scope>NUCLEOTIDE SEQUENCE [LARGE SCALE GENOMIC DNA]</scope>
    <source>
        <strain evidence="2">cv. NJ 8807/NJ 8810</strain>
        <tissue evidence="1">Young leaf</tissue>
    </source>
</reference>
<gene>
    <name evidence="1" type="ORF">Vadar_015287</name>
</gene>
<organism evidence="1 2">
    <name type="scientific">Vaccinium darrowii</name>
    <dbReference type="NCBI Taxonomy" id="229202"/>
    <lineage>
        <taxon>Eukaryota</taxon>
        <taxon>Viridiplantae</taxon>
        <taxon>Streptophyta</taxon>
        <taxon>Embryophyta</taxon>
        <taxon>Tracheophyta</taxon>
        <taxon>Spermatophyta</taxon>
        <taxon>Magnoliopsida</taxon>
        <taxon>eudicotyledons</taxon>
        <taxon>Gunneridae</taxon>
        <taxon>Pentapetalae</taxon>
        <taxon>asterids</taxon>
        <taxon>Ericales</taxon>
        <taxon>Ericaceae</taxon>
        <taxon>Vaccinioideae</taxon>
        <taxon>Vaccinieae</taxon>
        <taxon>Vaccinium</taxon>
    </lineage>
</organism>
<name>A0ACB7ZKB7_9ERIC</name>